<keyword evidence="3 7" id="KW-1133">Transmembrane helix</keyword>
<organism evidence="9 10">
    <name type="scientific">Staphylotrichum tortipilum</name>
    <dbReference type="NCBI Taxonomy" id="2831512"/>
    <lineage>
        <taxon>Eukaryota</taxon>
        <taxon>Fungi</taxon>
        <taxon>Dikarya</taxon>
        <taxon>Ascomycota</taxon>
        <taxon>Pezizomycotina</taxon>
        <taxon>Sordariomycetes</taxon>
        <taxon>Sordariomycetidae</taxon>
        <taxon>Sordariales</taxon>
        <taxon>Chaetomiaceae</taxon>
        <taxon>Staphylotrichum</taxon>
    </lineage>
</organism>
<dbReference type="PANTHER" id="PTHR33048:SF42">
    <property type="entry name" value="INTEGRAL MEMBRANE PROTEIN"/>
    <property type="match status" value="1"/>
</dbReference>
<evidence type="ECO:0000256" key="2">
    <source>
        <dbReference type="ARBA" id="ARBA00022692"/>
    </source>
</evidence>
<dbReference type="Pfam" id="PF20684">
    <property type="entry name" value="Fung_rhodopsin"/>
    <property type="match status" value="1"/>
</dbReference>
<comment type="subcellular location">
    <subcellularLocation>
        <location evidence="1">Membrane</location>
        <topology evidence="1">Multi-pass membrane protein</topology>
    </subcellularLocation>
</comment>
<feature type="transmembrane region" description="Helical" evidence="7">
    <location>
        <begin position="45"/>
        <end position="64"/>
    </location>
</feature>
<dbReference type="AlphaFoldDB" id="A0AAN6MIN1"/>
<comment type="caution">
    <text evidence="9">The sequence shown here is derived from an EMBL/GenBank/DDBJ whole genome shotgun (WGS) entry which is preliminary data.</text>
</comment>
<evidence type="ECO:0000259" key="8">
    <source>
        <dbReference type="Pfam" id="PF20684"/>
    </source>
</evidence>
<feature type="transmembrane region" description="Helical" evidence="7">
    <location>
        <begin position="267"/>
        <end position="291"/>
    </location>
</feature>
<feature type="region of interest" description="Disordered" evidence="6">
    <location>
        <begin position="331"/>
        <end position="369"/>
    </location>
</feature>
<feature type="transmembrane region" description="Helical" evidence="7">
    <location>
        <begin position="147"/>
        <end position="169"/>
    </location>
</feature>
<dbReference type="Proteomes" id="UP001303889">
    <property type="component" value="Unassembled WGS sequence"/>
</dbReference>
<keyword evidence="10" id="KW-1185">Reference proteome</keyword>
<keyword evidence="4 7" id="KW-0472">Membrane</keyword>
<dbReference type="InterPro" id="IPR049326">
    <property type="entry name" value="Rhodopsin_dom_fungi"/>
</dbReference>
<name>A0AAN6MIN1_9PEZI</name>
<protein>
    <recommendedName>
        <fullName evidence="8">Rhodopsin domain-containing protein</fullName>
    </recommendedName>
</protein>
<reference evidence="9" key="1">
    <citation type="journal article" date="2023" name="Mol. Phylogenet. Evol.">
        <title>Genome-scale phylogeny and comparative genomics of the fungal order Sordariales.</title>
        <authorList>
            <person name="Hensen N."/>
            <person name="Bonometti L."/>
            <person name="Westerberg I."/>
            <person name="Brannstrom I.O."/>
            <person name="Guillou S."/>
            <person name="Cros-Aarteil S."/>
            <person name="Calhoun S."/>
            <person name="Haridas S."/>
            <person name="Kuo A."/>
            <person name="Mondo S."/>
            <person name="Pangilinan J."/>
            <person name="Riley R."/>
            <person name="LaButti K."/>
            <person name="Andreopoulos B."/>
            <person name="Lipzen A."/>
            <person name="Chen C."/>
            <person name="Yan M."/>
            <person name="Daum C."/>
            <person name="Ng V."/>
            <person name="Clum A."/>
            <person name="Steindorff A."/>
            <person name="Ohm R.A."/>
            <person name="Martin F."/>
            <person name="Silar P."/>
            <person name="Natvig D.O."/>
            <person name="Lalanne C."/>
            <person name="Gautier V."/>
            <person name="Ament-Velasquez S.L."/>
            <person name="Kruys A."/>
            <person name="Hutchinson M.I."/>
            <person name="Powell A.J."/>
            <person name="Barry K."/>
            <person name="Miller A.N."/>
            <person name="Grigoriev I.V."/>
            <person name="Debuchy R."/>
            <person name="Gladieux P."/>
            <person name="Hiltunen Thoren M."/>
            <person name="Johannesson H."/>
        </authorList>
    </citation>
    <scope>NUCLEOTIDE SEQUENCE</scope>
    <source>
        <strain evidence="9">CBS 103.79</strain>
    </source>
</reference>
<dbReference type="EMBL" id="MU855634">
    <property type="protein sequence ID" value="KAK3900822.1"/>
    <property type="molecule type" value="Genomic_DNA"/>
</dbReference>
<feature type="transmembrane region" description="Helical" evidence="7">
    <location>
        <begin position="195"/>
        <end position="217"/>
    </location>
</feature>
<dbReference type="GO" id="GO:0016020">
    <property type="term" value="C:membrane"/>
    <property type="evidence" value="ECO:0007669"/>
    <property type="project" value="UniProtKB-SubCell"/>
</dbReference>
<evidence type="ECO:0000256" key="1">
    <source>
        <dbReference type="ARBA" id="ARBA00004141"/>
    </source>
</evidence>
<feature type="compositionally biased region" description="Basic and acidic residues" evidence="6">
    <location>
        <begin position="442"/>
        <end position="466"/>
    </location>
</feature>
<dbReference type="InterPro" id="IPR052337">
    <property type="entry name" value="SAT4-like"/>
</dbReference>
<proteinExistence type="inferred from homology"/>
<reference evidence="9" key="2">
    <citation type="submission" date="2023-05" db="EMBL/GenBank/DDBJ databases">
        <authorList>
            <consortium name="Lawrence Berkeley National Laboratory"/>
            <person name="Steindorff A."/>
            <person name="Hensen N."/>
            <person name="Bonometti L."/>
            <person name="Westerberg I."/>
            <person name="Brannstrom I.O."/>
            <person name="Guillou S."/>
            <person name="Cros-Aarteil S."/>
            <person name="Calhoun S."/>
            <person name="Haridas S."/>
            <person name="Kuo A."/>
            <person name="Mondo S."/>
            <person name="Pangilinan J."/>
            <person name="Riley R."/>
            <person name="Labutti K."/>
            <person name="Andreopoulos B."/>
            <person name="Lipzen A."/>
            <person name="Chen C."/>
            <person name="Yanf M."/>
            <person name="Daum C."/>
            <person name="Ng V."/>
            <person name="Clum A."/>
            <person name="Ohm R."/>
            <person name="Martin F."/>
            <person name="Silar P."/>
            <person name="Natvig D."/>
            <person name="Lalanne C."/>
            <person name="Gautier V."/>
            <person name="Ament-Velasquez S.L."/>
            <person name="Kruys A."/>
            <person name="Hutchinson M.I."/>
            <person name="Powell A.J."/>
            <person name="Barry K."/>
            <person name="Miller A.N."/>
            <person name="Grigoriev I.V."/>
            <person name="Debuchy R."/>
            <person name="Gladieux P."/>
            <person name="Thoren M.H."/>
            <person name="Johannesson H."/>
        </authorList>
    </citation>
    <scope>NUCLEOTIDE SEQUENCE</scope>
    <source>
        <strain evidence="9">CBS 103.79</strain>
    </source>
</reference>
<gene>
    <name evidence="9" type="ORF">C8A05DRAFT_16916</name>
</gene>
<accession>A0AAN6MIN1</accession>
<evidence type="ECO:0000256" key="7">
    <source>
        <dbReference type="SAM" id="Phobius"/>
    </source>
</evidence>
<feature type="domain" description="Rhodopsin" evidence="8">
    <location>
        <begin position="60"/>
        <end position="292"/>
    </location>
</feature>
<evidence type="ECO:0000256" key="3">
    <source>
        <dbReference type="ARBA" id="ARBA00022989"/>
    </source>
</evidence>
<evidence type="ECO:0000313" key="10">
    <source>
        <dbReference type="Proteomes" id="UP001303889"/>
    </source>
</evidence>
<dbReference type="PANTHER" id="PTHR33048">
    <property type="entry name" value="PTH11-LIKE INTEGRAL MEMBRANE PROTEIN (AFU_ORTHOLOGUE AFUA_5G11245)"/>
    <property type="match status" value="1"/>
</dbReference>
<keyword evidence="2 7" id="KW-0812">Transmembrane</keyword>
<feature type="compositionally biased region" description="Low complexity" evidence="6">
    <location>
        <begin position="333"/>
        <end position="350"/>
    </location>
</feature>
<evidence type="ECO:0000256" key="5">
    <source>
        <dbReference type="ARBA" id="ARBA00038359"/>
    </source>
</evidence>
<evidence type="ECO:0000313" key="9">
    <source>
        <dbReference type="EMBL" id="KAK3900822.1"/>
    </source>
</evidence>
<sequence length="466" mass="51124">MELLALRAEVGASQGGPVDMTDYCMRRRAGLETGPVSNIGPKGSAIIWSLVGGATAFLLLRIYCKIWRSRGIWWDDVTMFVAESIMCQRAIDYGFGKYACDIPPANLARIALEGGGIGSALTILAIMWSKTSFGITLFRLAHNWLRWLVLGVLVIMNVCMMLQAIFFWVKCDPVEKNWHPAIPGRCWDLRVSNGYALFNAVLSGVCDVLFALLPWRLLWGLEMRTKEKIGLVVAMSMGVSAGGTAFMKANQLQTMGTKNFTHDGIYLITWAAAEIATTIIASCIPMLRVLFRDLRSTSLTEISGTGGQRYDKYQKSSRATATTTGVANGDVEASAADPAPSNNNNNQQDAPIEDAASQETETAKKTPWWKPWGSFWDGGMGSRVPRALRRKSVSAHAARQPFALTENSSQRMLVQTPAGESTSVGQGGERGIVQTQEFELTYAERRPERESLSGYELERVGVGEAR</sequence>
<evidence type="ECO:0000256" key="6">
    <source>
        <dbReference type="SAM" id="MobiDB-lite"/>
    </source>
</evidence>
<feature type="transmembrane region" description="Helical" evidence="7">
    <location>
        <begin position="229"/>
        <end position="247"/>
    </location>
</feature>
<evidence type="ECO:0000256" key="4">
    <source>
        <dbReference type="ARBA" id="ARBA00023136"/>
    </source>
</evidence>
<feature type="region of interest" description="Disordered" evidence="6">
    <location>
        <begin position="441"/>
        <end position="466"/>
    </location>
</feature>
<comment type="similarity">
    <text evidence="5">Belongs to the SAT4 family.</text>
</comment>